<dbReference type="Proteomes" id="UP000198397">
    <property type="component" value="Unassembled WGS sequence"/>
</dbReference>
<dbReference type="Gene3D" id="3.50.50.60">
    <property type="entry name" value="FAD/NAD(P)-binding domain"/>
    <property type="match status" value="1"/>
</dbReference>
<evidence type="ECO:0000313" key="3">
    <source>
        <dbReference type="Proteomes" id="UP000198397"/>
    </source>
</evidence>
<dbReference type="Pfam" id="PF01593">
    <property type="entry name" value="Amino_oxidase"/>
    <property type="match status" value="1"/>
</dbReference>
<dbReference type="EMBL" id="FZNQ01000001">
    <property type="protein sequence ID" value="SNR23047.1"/>
    <property type="molecule type" value="Genomic_DNA"/>
</dbReference>
<dbReference type="RefSeq" id="WP_089383047.1">
    <property type="nucleotide sequence ID" value="NZ_FZNQ01000001.1"/>
</dbReference>
<dbReference type="AlphaFoldDB" id="A0A238UN63"/>
<dbReference type="SUPFAM" id="SSF51905">
    <property type="entry name" value="FAD/NAD(P)-binding domain"/>
    <property type="match status" value="1"/>
</dbReference>
<dbReference type="PRINTS" id="PR00419">
    <property type="entry name" value="ADXRDTASE"/>
</dbReference>
<dbReference type="InterPro" id="IPR002937">
    <property type="entry name" value="Amino_oxidase"/>
</dbReference>
<evidence type="ECO:0000259" key="1">
    <source>
        <dbReference type="Pfam" id="PF01593"/>
    </source>
</evidence>
<accession>A0A238UN63</accession>
<dbReference type="OrthoDB" id="202781at2157"/>
<evidence type="ECO:0000313" key="2">
    <source>
        <dbReference type="EMBL" id="SNR23047.1"/>
    </source>
</evidence>
<dbReference type="InterPro" id="IPR036188">
    <property type="entry name" value="FAD/NAD-bd_sf"/>
</dbReference>
<dbReference type="GO" id="GO:0016491">
    <property type="term" value="F:oxidoreductase activity"/>
    <property type="evidence" value="ECO:0007669"/>
    <property type="project" value="InterPro"/>
</dbReference>
<organism evidence="2 3">
    <name type="scientific">Halorubrum vacuolatum</name>
    <name type="common">Natronobacterium vacuolatum</name>
    <dbReference type="NCBI Taxonomy" id="63740"/>
    <lineage>
        <taxon>Archaea</taxon>
        <taxon>Methanobacteriati</taxon>
        <taxon>Methanobacteriota</taxon>
        <taxon>Stenosarchaea group</taxon>
        <taxon>Halobacteria</taxon>
        <taxon>Halobacteriales</taxon>
        <taxon>Haloferacaceae</taxon>
        <taxon>Halorubrum</taxon>
    </lineage>
</organism>
<name>A0A238UN63_HALVU</name>
<proteinExistence type="predicted"/>
<gene>
    <name evidence="2" type="ORF">SAMN06264855_10151</name>
</gene>
<keyword evidence="3" id="KW-1185">Reference proteome</keyword>
<feature type="domain" description="Amine oxidase" evidence="1">
    <location>
        <begin position="12"/>
        <end position="447"/>
    </location>
</feature>
<dbReference type="PANTHER" id="PTHR42841">
    <property type="entry name" value="AMINE OXIDASE"/>
    <property type="match status" value="1"/>
</dbReference>
<sequence length="452" mass="48349">MNGDVNVVGGGLAGLVAATHLAEAGASVTLFERRPTVGGRVRSREVDGFTLDRGFQVLFTSYPAVADELDIDGLDLRRFSPGATICRPGSRAVLSDPLRDPRRAVESALNHEVSFSDKLRTLALRYDLSKREEDDFFTGRDTSIREYLRDWGFADSYIEHFVEPFYGGITLDRSLSTSKHVFEYTFRAMGRGSIAVPREGMAAIAAQLEARARDAGVEIRTGEDVEAIDIGDAGDGDGPMSGRAGGGIRGRFRLGSGGPADGVRIALADGSTADSDAVVVAATPPEARRLTGVDRVPEAGVGTVTQWYTLPEGTAFETGKRILLNAAEESPNIVVPMSEVAPEYAPADRALLAATFLGEAALDRDDEDLREDTRAALSGWYPERGFEGLEVVDTDRIPFAQFAQPPGIHDTLPDPDAPDGPVVLAGEYTEWSAIQGALKSGRRAADAAGEYL</sequence>
<protein>
    <submittedName>
        <fullName evidence="2">UDP-galactopyranose mutase</fullName>
    </submittedName>
</protein>
<reference evidence="2 3" key="1">
    <citation type="submission" date="2017-06" db="EMBL/GenBank/DDBJ databases">
        <authorList>
            <person name="Kim H.J."/>
            <person name="Triplett B.A."/>
        </authorList>
    </citation>
    <scope>NUCLEOTIDE SEQUENCE [LARGE SCALE GENOMIC DNA]</scope>
    <source>
        <strain evidence="2 3">DSM 8800</strain>
    </source>
</reference>